<evidence type="ECO:0000313" key="3">
    <source>
        <dbReference type="Proteomes" id="UP000006757"/>
    </source>
</evidence>
<evidence type="ECO:0000313" key="2">
    <source>
        <dbReference type="EMBL" id="EKD04352.1"/>
    </source>
</evidence>
<name>K1VXV6_TRIAC</name>
<gene>
    <name evidence="2" type="ORF">A1Q2_01383</name>
</gene>
<accession>K1VXV6</accession>
<dbReference type="InParanoid" id="K1VXV6"/>
<protein>
    <submittedName>
        <fullName evidence="2">Uncharacterized protein</fullName>
    </submittedName>
</protein>
<dbReference type="Gene3D" id="3.30.40.10">
    <property type="entry name" value="Zinc/RING finger domain, C3HC4 (zinc finger)"/>
    <property type="match status" value="1"/>
</dbReference>
<dbReference type="OrthoDB" id="3045089at2759"/>
<comment type="caution">
    <text evidence="2">The sequence shown here is derived from an EMBL/GenBank/DDBJ whole genome shotgun (WGS) entry which is preliminary data.</text>
</comment>
<dbReference type="OMA" id="HLAMCAP"/>
<dbReference type="Pfam" id="PF13920">
    <property type="entry name" value="zf-C3HC4_3"/>
    <property type="match status" value="1"/>
</dbReference>
<dbReference type="Proteomes" id="UP000006757">
    <property type="component" value="Unassembled WGS sequence"/>
</dbReference>
<feature type="compositionally biased region" description="Basic and acidic residues" evidence="1">
    <location>
        <begin position="54"/>
        <end position="72"/>
    </location>
</feature>
<dbReference type="EMBL" id="AMBO01000227">
    <property type="protein sequence ID" value="EKD04352.1"/>
    <property type="molecule type" value="Genomic_DNA"/>
</dbReference>
<keyword evidence="3" id="KW-1185">Reference proteome</keyword>
<evidence type="ECO:0000256" key="1">
    <source>
        <dbReference type="SAM" id="MobiDB-lite"/>
    </source>
</evidence>
<feature type="compositionally biased region" description="Low complexity" evidence="1">
    <location>
        <begin position="81"/>
        <end position="91"/>
    </location>
</feature>
<sequence length="231" mass="25316">MSLVPLPRSYLSSLSIGTLKAILYENHVHVDFSQVLEKSELVARVAELVEDERKRLERQRWEEEREEREARGEMSPGPSGLDGDLIDLMGDAEPIDIPTAGDGVRSDNGSGSEPRGARSPRSPPTGPQAEDRGLCVVCQDEEATLAVVDCGHLAMCAPDSRLLRPRHGDDEGLSHVSDEDRDAATAYQDLPGVSAVGQSGTHHGRQGPVLPRVWRVEHRGWSSEAWKRCGR</sequence>
<proteinExistence type="predicted"/>
<dbReference type="AlphaFoldDB" id="K1VXV6"/>
<organism evidence="2 3">
    <name type="scientific">Trichosporon asahii var. asahii (strain CBS 8904)</name>
    <name type="common">Yeast</name>
    <dbReference type="NCBI Taxonomy" id="1220162"/>
    <lineage>
        <taxon>Eukaryota</taxon>
        <taxon>Fungi</taxon>
        <taxon>Dikarya</taxon>
        <taxon>Basidiomycota</taxon>
        <taxon>Agaricomycotina</taxon>
        <taxon>Tremellomycetes</taxon>
        <taxon>Trichosporonales</taxon>
        <taxon>Trichosporonaceae</taxon>
        <taxon>Trichosporon</taxon>
    </lineage>
</organism>
<reference evidence="2 3" key="1">
    <citation type="journal article" date="2012" name="Eukaryot. Cell">
        <title>Genome sequence of the Trichosporon asahii environmental strain CBS 8904.</title>
        <authorList>
            <person name="Yang R.Y."/>
            <person name="Li H.T."/>
            <person name="Zhu H."/>
            <person name="Zhou G.P."/>
            <person name="Wang M."/>
            <person name="Wang L."/>
        </authorList>
    </citation>
    <scope>NUCLEOTIDE SEQUENCE [LARGE SCALE GENOMIC DNA]</scope>
    <source>
        <strain evidence="2 3">CBS 8904</strain>
    </source>
</reference>
<dbReference type="STRING" id="1220162.K1VXV6"/>
<dbReference type="HOGENOM" id="CLU_1200538_0_0_1"/>
<dbReference type="InterPro" id="IPR013083">
    <property type="entry name" value="Znf_RING/FYVE/PHD"/>
</dbReference>
<feature type="region of interest" description="Disordered" evidence="1">
    <location>
        <begin position="54"/>
        <end position="131"/>
    </location>
</feature>
<dbReference type="eggNOG" id="KOG4275">
    <property type="taxonomic scope" value="Eukaryota"/>
</dbReference>